<organism evidence="2 3">
    <name type="scientific">Neoarthrinium moseri</name>
    <dbReference type="NCBI Taxonomy" id="1658444"/>
    <lineage>
        <taxon>Eukaryota</taxon>
        <taxon>Fungi</taxon>
        <taxon>Dikarya</taxon>
        <taxon>Ascomycota</taxon>
        <taxon>Pezizomycotina</taxon>
        <taxon>Sordariomycetes</taxon>
        <taxon>Xylariomycetidae</taxon>
        <taxon>Amphisphaeriales</taxon>
        <taxon>Apiosporaceae</taxon>
        <taxon>Neoarthrinium</taxon>
    </lineage>
</organism>
<dbReference type="Pfam" id="PF07859">
    <property type="entry name" value="Abhydrolase_3"/>
    <property type="match status" value="1"/>
</dbReference>
<dbReference type="InterPro" id="IPR013094">
    <property type="entry name" value="AB_hydrolase_3"/>
</dbReference>
<dbReference type="PANTHER" id="PTHR23024">
    <property type="entry name" value="ARYLACETAMIDE DEACETYLASE"/>
    <property type="match status" value="1"/>
</dbReference>
<dbReference type="Gene3D" id="3.40.50.1820">
    <property type="entry name" value="alpha/beta hydrolase"/>
    <property type="match status" value="1"/>
</dbReference>
<proteinExistence type="predicted"/>
<dbReference type="GO" id="GO:0016787">
    <property type="term" value="F:hydrolase activity"/>
    <property type="evidence" value="ECO:0007669"/>
    <property type="project" value="InterPro"/>
</dbReference>
<reference evidence="2" key="1">
    <citation type="submission" date="2021-03" db="EMBL/GenBank/DDBJ databases">
        <title>Revisited historic fungal species revealed as producer of novel bioactive compounds through whole genome sequencing and comparative genomics.</title>
        <authorList>
            <person name="Vignolle G.A."/>
            <person name="Hochenegger N."/>
            <person name="Mach R.L."/>
            <person name="Mach-Aigner A.R."/>
            <person name="Javad Rahimi M."/>
            <person name="Salim K.A."/>
            <person name="Chan C.M."/>
            <person name="Lim L.B.L."/>
            <person name="Cai F."/>
            <person name="Druzhinina I.S."/>
            <person name="U'Ren J.M."/>
            <person name="Derntl C."/>
        </authorList>
    </citation>
    <scope>NUCLEOTIDE SEQUENCE</scope>
    <source>
        <strain evidence="2">TUCIM 5799</strain>
    </source>
</reference>
<accession>A0A9P9WB03</accession>
<dbReference type="InterPro" id="IPR029058">
    <property type="entry name" value="AB_hydrolase_fold"/>
</dbReference>
<dbReference type="InterPro" id="IPR050466">
    <property type="entry name" value="Carboxylest/Gibb_receptor"/>
</dbReference>
<keyword evidence="3" id="KW-1185">Reference proteome</keyword>
<dbReference type="AlphaFoldDB" id="A0A9P9WB03"/>
<dbReference type="EMBL" id="JAFIMR010000051">
    <property type="protein sequence ID" value="KAI1855074.1"/>
    <property type="molecule type" value="Genomic_DNA"/>
</dbReference>
<comment type="caution">
    <text evidence="2">The sequence shown here is derived from an EMBL/GenBank/DDBJ whole genome shotgun (WGS) entry which is preliminary data.</text>
</comment>
<feature type="domain" description="Alpha/beta hydrolase fold-3" evidence="1">
    <location>
        <begin position="112"/>
        <end position="332"/>
    </location>
</feature>
<sequence length="412" mass="45371">MPPSISDQELLDAPRAIANPLHPDFVGRLDQDFIDYYNLRLSKAKPDNSAPIEKIRANRTRLRSPACRDYSRAACVEDIRLESDDGHIFTARLYKPDPRSSPYGAGPYPVHVNFHGKCGGFTFGDLSSDASICMKLRSQLGILVVDIDYRLRPEHKAGKGHKDCWAAVQWVHKYGANINARPDSISIGGISAGGHIAAVVQQLARDAKISLKLAILGVPTVVSHAHYTTPTDSEFPSFVENENAPCLNWNRIMFYRERGMHEDADDESGSATLPEIYTNPLHGELEGVCDTFIATASADPLRDEGEVYGQRLIAAGVRTTARRYYGVPHNFMHMPIKKADMYLRDVCEALRSAHGVGFSNRSVNARKHMFQSIKQRRSAGAGAGASTGGLAVRSWTWAPGKGRWRANGQTNG</sequence>
<dbReference type="Proteomes" id="UP000829685">
    <property type="component" value="Unassembled WGS sequence"/>
</dbReference>
<evidence type="ECO:0000313" key="3">
    <source>
        <dbReference type="Proteomes" id="UP000829685"/>
    </source>
</evidence>
<gene>
    <name evidence="2" type="ORF">JX265_012262</name>
</gene>
<dbReference type="SUPFAM" id="SSF53474">
    <property type="entry name" value="alpha/beta-Hydrolases"/>
    <property type="match status" value="1"/>
</dbReference>
<evidence type="ECO:0000259" key="1">
    <source>
        <dbReference type="Pfam" id="PF07859"/>
    </source>
</evidence>
<protein>
    <recommendedName>
        <fullName evidence="1">Alpha/beta hydrolase fold-3 domain-containing protein</fullName>
    </recommendedName>
</protein>
<dbReference type="PANTHER" id="PTHR23024:SF557">
    <property type="entry name" value="AB HYDROLASE SUPERFAMILY PROTEIN C1039.03"/>
    <property type="match status" value="1"/>
</dbReference>
<name>A0A9P9WB03_9PEZI</name>
<evidence type="ECO:0000313" key="2">
    <source>
        <dbReference type="EMBL" id="KAI1855074.1"/>
    </source>
</evidence>